<sequence length="247" mass="27065">MANNFWRPAWFISLILMAVIIPASVKAAGFQVSPIRVTLSPEDKGAALTVRNDGEQPVIVQVQTMEWTQSDGRDVYAPTEDILATPPIFTVQPGKVQILRVGLRRVPDPLKELSYRIYLQEVPPAAQPGFQGLQVALRLGLPVFVQAQQPAKAALKWSVETLDRGRLKVRAMNEGTAHMQVTDFALTLVGDDRPVAAQQVAAYVLPGQAHEWVLPTDPAKKLSGRKVRLKAYTDAGSADVEIAVEKK</sequence>
<dbReference type="InterPro" id="IPR016147">
    <property type="entry name" value="Pili_assmbl_chaperone_N"/>
</dbReference>
<organism evidence="2 3">
    <name type="scientific">Pandoraea terrae</name>
    <dbReference type="NCBI Taxonomy" id="1537710"/>
    <lineage>
        <taxon>Bacteria</taxon>
        <taxon>Pseudomonadati</taxon>
        <taxon>Pseudomonadota</taxon>
        <taxon>Betaproteobacteria</taxon>
        <taxon>Burkholderiales</taxon>
        <taxon>Burkholderiaceae</taxon>
        <taxon>Pandoraea</taxon>
    </lineage>
</organism>
<dbReference type="EMBL" id="CABPRZ010000013">
    <property type="protein sequence ID" value="VVE24210.1"/>
    <property type="molecule type" value="Genomic_DNA"/>
</dbReference>
<dbReference type="InterPro" id="IPR008962">
    <property type="entry name" value="PapD-like_sf"/>
</dbReference>
<accession>A0A5E4WKR7</accession>
<dbReference type="PANTHER" id="PTHR30251">
    <property type="entry name" value="PILUS ASSEMBLY CHAPERONE"/>
    <property type="match status" value="1"/>
</dbReference>
<dbReference type="RefSeq" id="WP_224788805.1">
    <property type="nucleotide sequence ID" value="NZ_CABPRZ010000013.1"/>
</dbReference>
<protein>
    <submittedName>
        <fullName evidence="2">Molecular chaperone</fullName>
    </submittedName>
</protein>
<dbReference type="Pfam" id="PF00345">
    <property type="entry name" value="PapD_N"/>
    <property type="match status" value="1"/>
</dbReference>
<reference evidence="2 3" key="1">
    <citation type="submission" date="2019-08" db="EMBL/GenBank/DDBJ databases">
        <authorList>
            <person name="Peeters C."/>
        </authorList>
    </citation>
    <scope>NUCLEOTIDE SEQUENCE [LARGE SCALE GENOMIC DNA]</scope>
    <source>
        <strain evidence="2 3">LMG 30175</strain>
    </source>
</reference>
<dbReference type="AlphaFoldDB" id="A0A5E4WKR7"/>
<proteinExistence type="predicted"/>
<keyword evidence="3" id="KW-1185">Reference proteome</keyword>
<dbReference type="PANTHER" id="PTHR30251:SF4">
    <property type="entry name" value="SLR1668 PROTEIN"/>
    <property type="match status" value="1"/>
</dbReference>
<feature type="domain" description="Pili assembly chaperone N-terminal" evidence="1">
    <location>
        <begin position="29"/>
        <end position="146"/>
    </location>
</feature>
<dbReference type="InterPro" id="IPR013783">
    <property type="entry name" value="Ig-like_fold"/>
</dbReference>
<dbReference type="GO" id="GO:0071555">
    <property type="term" value="P:cell wall organization"/>
    <property type="evidence" value="ECO:0007669"/>
    <property type="project" value="InterPro"/>
</dbReference>
<dbReference type="Gene3D" id="2.60.40.10">
    <property type="entry name" value="Immunoglobulins"/>
    <property type="match status" value="1"/>
</dbReference>
<dbReference type="SUPFAM" id="SSF49354">
    <property type="entry name" value="PapD-like"/>
    <property type="match status" value="1"/>
</dbReference>
<dbReference type="InterPro" id="IPR050643">
    <property type="entry name" value="Periplasmic_pilus_chap"/>
</dbReference>
<name>A0A5E4WKR7_9BURK</name>
<evidence type="ECO:0000313" key="3">
    <source>
        <dbReference type="Proteomes" id="UP000414233"/>
    </source>
</evidence>
<evidence type="ECO:0000313" key="2">
    <source>
        <dbReference type="EMBL" id="VVE24210.1"/>
    </source>
</evidence>
<dbReference type="Proteomes" id="UP000414233">
    <property type="component" value="Unassembled WGS sequence"/>
</dbReference>
<evidence type="ECO:0000259" key="1">
    <source>
        <dbReference type="Pfam" id="PF00345"/>
    </source>
</evidence>
<dbReference type="GO" id="GO:0030288">
    <property type="term" value="C:outer membrane-bounded periplasmic space"/>
    <property type="evidence" value="ECO:0007669"/>
    <property type="project" value="InterPro"/>
</dbReference>
<gene>
    <name evidence="2" type="ORF">PTE30175_03215</name>
</gene>